<feature type="compositionally biased region" description="Polar residues" evidence="7">
    <location>
        <begin position="475"/>
        <end position="489"/>
    </location>
</feature>
<keyword evidence="10" id="KW-1185">Reference proteome</keyword>
<reference evidence="11" key="1">
    <citation type="submission" date="2025-08" db="UniProtKB">
        <authorList>
            <consortium name="RefSeq"/>
        </authorList>
    </citation>
    <scope>IDENTIFICATION</scope>
    <source>
        <tissue evidence="11">Whole body</tissue>
    </source>
</reference>
<dbReference type="PANTHER" id="PTHR34093">
    <property type="entry name" value="CHLORIDE CHANNEL CLIC-LIKE PROTEIN 1"/>
    <property type="match status" value="1"/>
</dbReference>
<evidence type="ECO:0000313" key="10">
    <source>
        <dbReference type="Proteomes" id="UP000694924"/>
    </source>
</evidence>
<keyword evidence="9" id="KW-0732">Signal</keyword>
<feature type="transmembrane region" description="Helical" evidence="8">
    <location>
        <begin position="260"/>
        <end position="280"/>
    </location>
</feature>
<proteinExistence type="inferred from homology"/>
<dbReference type="RefSeq" id="XP_015186632.1">
    <property type="nucleotide sequence ID" value="XM_015331146.1"/>
</dbReference>
<evidence type="ECO:0000256" key="9">
    <source>
        <dbReference type="SAM" id="SignalP"/>
    </source>
</evidence>
<dbReference type="Pfam" id="PF05934">
    <property type="entry name" value="MCLC"/>
    <property type="match status" value="1"/>
</dbReference>
<feature type="compositionally biased region" description="Basic and acidic residues" evidence="7">
    <location>
        <begin position="504"/>
        <end position="513"/>
    </location>
</feature>
<evidence type="ECO:0000256" key="7">
    <source>
        <dbReference type="SAM" id="MobiDB-lite"/>
    </source>
</evidence>
<evidence type="ECO:0000256" key="5">
    <source>
        <dbReference type="ARBA" id="ARBA00022989"/>
    </source>
</evidence>
<evidence type="ECO:0000256" key="8">
    <source>
        <dbReference type="SAM" id="Phobius"/>
    </source>
</evidence>
<dbReference type="Proteomes" id="UP000694924">
    <property type="component" value="Unplaced"/>
</dbReference>
<name>A0ABM1J2E5_POLDO</name>
<keyword evidence="6 8" id="KW-0472">Membrane</keyword>
<dbReference type="InterPro" id="IPR009231">
    <property type="entry name" value="Chloride_chnl_CLIC-like"/>
</dbReference>
<keyword evidence="5 8" id="KW-1133">Transmembrane helix</keyword>
<gene>
    <name evidence="11" type="primary">LOC107071824</name>
</gene>
<feature type="transmembrane region" description="Helical" evidence="8">
    <location>
        <begin position="232"/>
        <end position="253"/>
    </location>
</feature>
<dbReference type="GeneID" id="107071824"/>
<comment type="subcellular location">
    <subcellularLocation>
        <location evidence="1">Membrane</location>
        <topology evidence="1">Multi-pass membrane protein</topology>
    </subcellularLocation>
</comment>
<feature type="signal peptide" evidence="9">
    <location>
        <begin position="1"/>
        <end position="23"/>
    </location>
</feature>
<evidence type="ECO:0000256" key="4">
    <source>
        <dbReference type="ARBA" id="ARBA00022692"/>
    </source>
</evidence>
<evidence type="ECO:0000256" key="2">
    <source>
        <dbReference type="ARBA" id="ARBA00005944"/>
    </source>
</evidence>
<organism evidence="10 11">
    <name type="scientific">Polistes dominula</name>
    <name type="common">European paper wasp</name>
    <name type="synonym">Vespa dominula</name>
    <dbReference type="NCBI Taxonomy" id="743375"/>
    <lineage>
        <taxon>Eukaryota</taxon>
        <taxon>Metazoa</taxon>
        <taxon>Ecdysozoa</taxon>
        <taxon>Arthropoda</taxon>
        <taxon>Hexapoda</taxon>
        <taxon>Insecta</taxon>
        <taxon>Pterygota</taxon>
        <taxon>Neoptera</taxon>
        <taxon>Endopterygota</taxon>
        <taxon>Hymenoptera</taxon>
        <taxon>Apocrita</taxon>
        <taxon>Aculeata</taxon>
        <taxon>Vespoidea</taxon>
        <taxon>Vespidae</taxon>
        <taxon>Polistinae</taxon>
        <taxon>Polistini</taxon>
        <taxon>Polistes</taxon>
    </lineage>
</organism>
<evidence type="ECO:0000256" key="1">
    <source>
        <dbReference type="ARBA" id="ARBA00004141"/>
    </source>
</evidence>
<feature type="transmembrane region" description="Helical" evidence="8">
    <location>
        <begin position="386"/>
        <end position="405"/>
    </location>
</feature>
<evidence type="ECO:0000256" key="3">
    <source>
        <dbReference type="ARBA" id="ARBA00015571"/>
    </source>
</evidence>
<dbReference type="PANTHER" id="PTHR34093:SF1">
    <property type="entry name" value="CHLORIDE CHANNEL CLIC-LIKE PROTEIN 1"/>
    <property type="match status" value="1"/>
</dbReference>
<accession>A0ABM1J2E5</accession>
<feature type="chain" id="PRO_5046882833" description="Chloride channel CLIC-like protein 1" evidence="9">
    <location>
        <begin position="24"/>
        <end position="531"/>
    </location>
</feature>
<evidence type="ECO:0000313" key="11">
    <source>
        <dbReference type="RefSeq" id="XP_015186632.1"/>
    </source>
</evidence>
<comment type="similarity">
    <text evidence="2">Belongs to the chloride channel MCLC family.</text>
</comment>
<evidence type="ECO:0000256" key="6">
    <source>
        <dbReference type="ARBA" id="ARBA00023136"/>
    </source>
</evidence>
<keyword evidence="4 8" id="KW-0812">Transmembrane</keyword>
<protein>
    <recommendedName>
        <fullName evidence="3">Chloride channel CLIC-like protein 1</fullName>
    </recommendedName>
</protein>
<sequence length="531" mass="61007">MLKSIIFICIVIQCLINCTLVLCNEDNIIYSERDINNYSDSEFKKNDEFNESMDKDKHEDDLDINDYSDFESKRNDEFNESMDKDKHEDDLYQVEDFIDPHSFFYDRASKKVIEDRVIFPKKTDKISDQEEECKKSIEDCERFKIYYVRLIRMLLMNLNLKMGTDDDLVEGHLFIKGTKMQIEKLQKVEIGDYSLKEIDLIFSEILLEPSLVDIVLNTINFNWIIQSVLKFVYSYNEMIIIASCVLAVIILCTKISYRRAIFFILVIGFTVSYTMTYLNLLREAEAEFFATQVKYTDMPVACKPNEMTFWERFRHSVLPSGNDECEKYYKARMSNPNYQVTPFIVLSRCLFSIIVQPGSLLGEALSNFINSSTAELPFILKYPMQVFLFSFLPILTVIGIILLRAKSIEFGPLRGLSCSFSAPRTNALPQDDTQKRQTIQLIREIIAELPTNIPKAITSNNDLPNVLQGKENDSPVDNSTEKSSQLMSDKSSKELNSAGGDTDLFSKESEKKTCKCGKNSEINKEIGGGDA</sequence>
<feature type="region of interest" description="Disordered" evidence="7">
    <location>
        <begin position="460"/>
        <end position="531"/>
    </location>
</feature>